<keyword evidence="3 6" id="KW-0812">Transmembrane</keyword>
<evidence type="ECO:0000256" key="1">
    <source>
        <dbReference type="ARBA" id="ARBA00004651"/>
    </source>
</evidence>
<evidence type="ECO:0000256" key="2">
    <source>
        <dbReference type="ARBA" id="ARBA00022475"/>
    </source>
</evidence>
<feature type="transmembrane region" description="Helical" evidence="6">
    <location>
        <begin position="336"/>
        <end position="356"/>
    </location>
</feature>
<comment type="subcellular location">
    <subcellularLocation>
        <location evidence="1">Cell membrane</location>
        <topology evidence="1">Multi-pass membrane protein</topology>
    </subcellularLocation>
</comment>
<organism evidence="7 8">
    <name type="scientific">Jatrophihabitans lederbergiae</name>
    <dbReference type="NCBI Taxonomy" id="3075547"/>
    <lineage>
        <taxon>Bacteria</taxon>
        <taxon>Bacillati</taxon>
        <taxon>Actinomycetota</taxon>
        <taxon>Actinomycetes</taxon>
        <taxon>Jatrophihabitantales</taxon>
        <taxon>Jatrophihabitantaceae</taxon>
        <taxon>Jatrophihabitans</taxon>
    </lineage>
</organism>
<feature type="transmembrane region" description="Helical" evidence="6">
    <location>
        <begin position="19"/>
        <end position="40"/>
    </location>
</feature>
<keyword evidence="8" id="KW-1185">Reference proteome</keyword>
<feature type="transmembrane region" description="Helical" evidence="6">
    <location>
        <begin position="240"/>
        <end position="264"/>
    </location>
</feature>
<dbReference type="Pfam" id="PF13520">
    <property type="entry name" value="AA_permease_2"/>
    <property type="match status" value="1"/>
</dbReference>
<protein>
    <submittedName>
        <fullName evidence="7">APC family permease</fullName>
    </submittedName>
</protein>
<evidence type="ECO:0000256" key="5">
    <source>
        <dbReference type="ARBA" id="ARBA00023136"/>
    </source>
</evidence>
<feature type="transmembrane region" description="Helical" evidence="6">
    <location>
        <begin position="284"/>
        <end position="315"/>
    </location>
</feature>
<evidence type="ECO:0000256" key="3">
    <source>
        <dbReference type="ARBA" id="ARBA00022692"/>
    </source>
</evidence>
<feature type="transmembrane region" description="Helical" evidence="6">
    <location>
        <begin position="362"/>
        <end position="387"/>
    </location>
</feature>
<keyword evidence="5 6" id="KW-0472">Membrane</keyword>
<feature type="transmembrane region" description="Helical" evidence="6">
    <location>
        <begin position="131"/>
        <end position="151"/>
    </location>
</feature>
<dbReference type="InterPro" id="IPR002293">
    <property type="entry name" value="AA/rel_permease1"/>
</dbReference>
<dbReference type="RefSeq" id="WP_311423570.1">
    <property type="nucleotide sequence ID" value="NZ_JAVREH010000017.1"/>
</dbReference>
<sequence length="468" mass="49007">MTATATAPSRRTSLKRDTLSVGTSVVMCMAFMGPATSVAFNTAPAAGGAGKALPLAILLSMIACLLVANTIAGFARKLPTAGFAYTYNTHGFGPSGGFLSGWLLLIAYGMVGPMLFSAIGAFGSDFLKAQFGWHVAWEIITLAFVAIVWAINASGVSHSAKAAMIFLVIEVGVVLGLAATILGKGGASGVSLATFNPGNSLHGVSGLGTGMLWGVLMFIGFESVATLGEEAKSARRTIPMALFSAVIVIGLFYVFTAFASSNGFGSSADFAADSSPWNTLAQKFWGGTAILTLTVMASQFANVISGSNAIVRVIFAMGRESILPRALGSTSSRNTPANALGAYMLFSVAFSLLVGLKYGPYGVYGFAGTVLGLGMVVIYILISLAVIRFYRKEYPDEFSAIRHGVLPVLTALIMLLPIYGQLHPMPAYPNNLAIWLLVLWMVLGAGYLGYLRSRKPHLVAAMGHVFEG</sequence>
<feature type="transmembrane region" description="Helical" evidence="6">
    <location>
        <begin position="432"/>
        <end position="450"/>
    </location>
</feature>
<feature type="transmembrane region" description="Helical" evidence="6">
    <location>
        <begin position="52"/>
        <end position="75"/>
    </location>
</feature>
<reference evidence="8" key="1">
    <citation type="submission" date="2023-07" db="EMBL/GenBank/DDBJ databases">
        <title>30 novel species of actinomycetes from the DSMZ collection.</title>
        <authorList>
            <person name="Nouioui I."/>
        </authorList>
    </citation>
    <scope>NUCLEOTIDE SEQUENCE [LARGE SCALE GENOMIC DNA]</scope>
    <source>
        <strain evidence="8">DSM 44399</strain>
    </source>
</reference>
<feature type="transmembrane region" description="Helical" evidence="6">
    <location>
        <begin position="163"/>
        <end position="183"/>
    </location>
</feature>
<dbReference type="PANTHER" id="PTHR42770:SF16">
    <property type="entry name" value="AMINO ACID PERMEASE"/>
    <property type="match status" value="1"/>
</dbReference>
<gene>
    <name evidence="7" type="ORF">RM423_13560</name>
</gene>
<feature type="transmembrane region" description="Helical" evidence="6">
    <location>
        <begin position="96"/>
        <end position="119"/>
    </location>
</feature>
<feature type="transmembrane region" description="Helical" evidence="6">
    <location>
        <begin position="203"/>
        <end position="228"/>
    </location>
</feature>
<dbReference type="Gene3D" id="1.20.1740.10">
    <property type="entry name" value="Amino acid/polyamine transporter I"/>
    <property type="match status" value="1"/>
</dbReference>
<evidence type="ECO:0000313" key="8">
    <source>
        <dbReference type="Proteomes" id="UP001183176"/>
    </source>
</evidence>
<dbReference type="InterPro" id="IPR050367">
    <property type="entry name" value="APC_superfamily"/>
</dbReference>
<proteinExistence type="predicted"/>
<keyword evidence="2" id="KW-1003">Cell membrane</keyword>
<comment type="caution">
    <text evidence="7">The sequence shown here is derived from an EMBL/GenBank/DDBJ whole genome shotgun (WGS) entry which is preliminary data.</text>
</comment>
<dbReference type="EMBL" id="JAVREH010000017">
    <property type="protein sequence ID" value="MDT0262419.1"/>
    <property type="molecule type" value="Genomic_DNA"/>
</dbReference>
<evidence type="ECO:0000256" key="4">
    <source>
        <dbReference type="ARBA" id="ARBA00022989"/>
    </source>
</evidence>
<feature type="transmembrane region" description="Helical" evidence="6">
    <location>
        <begin position="399"/>
        <end position="420"/>
    </location>
</feature>
<evidence type="ECO:0000256" key="6">
    <source>
        <dbReference type="SAM" id="Phobius"/>
    </source>
</evidence>
<dbReference type="Proteomes" id="UP001183176">
    <property type="component" value="Unassembled WGS sequence"/>
</dbReference>
<evidence type="ECO:0000313" key="7">
    <source>
        <dbReference type="EMBL" id="MDT0262419.1"/>
    </source>
</evidence>
<accession>A0ABU2JCL2</accession>
<dbReference type="PIRSF" id="PIRSF006060">
    <property type="entry name" value="AA_transporter"/>
    <property type="match status" value="1"/>
</dbReference>
<keyword evidence="4 6" id="KW-1133">Transmembrane helix</keyword>
<name>A0ABU2JCL2_9ACTN</name>
<dbReference type="PANTHER" id="PTHR42770">
    <property type="entry name" value="AMINO ACID TRANSPORTER-RELATED"/>
    <property type="match status" value="1"/>
</dbReference>